<dbReference type="GO" id="GO:0008745">
    <property type="term" value="F:N-acetylmuramoyl-L-alanine amidase activity"/>
    <property type="evidence" value="ECO:0007669"/>
    <property type="project" value="InterPro"/>
</dbReference>
<keyword evidence="2" id="KW-0472">Membrane</keyword>
<evidence type="ECO:0000256" key="1">
    <source>
        <dbReference type="ARBA" id="ARBA00022801"/>
    </source>
</evidence>
<dbReference type="RefSeq" id="WP_015926302.1">
    <property type="nucleotide sequence ID" value="NC_011898.1"/>
</dbReference>
<dbReference type="Pfam" id="PF01520">
    <property type="entry name" value="Amidase_3"/>
    <property type="match status" value="1"/>
</dbReference>
<sequence>MKLDKLIEKLSPRLSHRSLIAMIVILSVAIIALLGIIFRNDVILPLSSLTSHSEDSNVASMPPLVVIDPGHGGSEPGAGSGSINEKEITLAISLEVEKILNEKNIDNILTRSNDTAVSLEDRAKLANEKKSTLFISIHNNSFTDPASHGVLTTYNPYSPIGKSNAEIMQSKLKTLGMYNRKIVPRPNLYVLRHTKMPSLLLEIGFISNKNDLKLLTSSDFQKKCAIQIVKGIEEILETNATASSESSSEV</sequence>
<dbReference type="KEGG" id="cce:Ccel_2941"/>
<feature type="domain" description="MurNAc-LAA" evidence="3">
    <location>
        <begin position="123"/>
        <end position="233"/>
    </location>
</feature>
<dbReference type="Proteomes" id="UP000001349">
    <property type="component" value="Chromosome"/>
</dbReference>
<evidence type="ECO:0000256" key="2">
    <source>
        <dbReference type="SAM" id="Phobius"/>
    </source>
</evidence>
<dbReference type="InterPro" id="IPR002508">
    <property type="entry name" value="MurNAc-LAA_cat"/>
</dbReference>
<keyword evidence="2" id="KW-0812">Transmembrane</keyword>
<evidence type="ECO:0000313" key="5">
    <source>
        <dbReference type="Proteomes" id="UP000001349"/>
    </source>
</evidence>
<reference evidence="4 5" key="1">
    <citation type="submission" date="2009-01" db="EMBL/GenBank/DDBJ databases">
        <title>Complete sequence of Clostridium cellulolyticum H10.</title>
        <authorList>
            <consortium name="US DOE Joint Genome Institute"/>
            <person name="Lucas S."/>
            <person name="Copeland A."/>
            <person name="Lapidus A."/>
            <person name="Glavina del Rio T."/>
            <person name="Dalin E."/>
            <person name="Tice H."/>
            <person name="Bruce D."/>
            <person name="Goodwin L."/>
            <person name="Pitluck S."/>
            <person name="Chertkov O."/>
            <person name="Saunders E."/>
            <person name="Brettin T."/>
            <person name="Detter J.C."/>
            <person name="Han C."/>
            <person name="Larimer F."/>
            <person name="Land M."/>
            <person name="Hauser L."/>
            <person name="Kyrpides N."/>
            <person name="Ivanova N."/>
            <person name="Zhou J."/>
            <person name="Richardson P."/>
        </authorList>
    </citation>
    <scope>NUCLEOTIDE SEQUENCE [LARGE SCALE GENOMIC DNA]</scope>
    <source>
        <strain evidence="5">ATCC 35319 / DSM 5812 / JCM 6584 / H10</strain>
    </source>
</reference>
<dbReference type="HOGENOM" id="CLU_014322_7_0_9"/>
<dbReference type="PANTHER" id="PTHR30404">
    <property type="entry name" value="N-ACETYLMURAMOYL-L-ALANINE AMIDASE"/>
    <property type="match status" value="1"/>
</dbReference>
<evidence type="ECO:0000259" key="3">
    <source>
        <dbReference type="SMART" id="SM00646"/>
    </source>
</evidence>
<dbReference type="SMART" id="SM00646">
    <property type="entry name" value="Ami_3"/>
    <property type="match status" value="1"/>
</dbReference>
<dbReference type="Gene3D" id="3.40.630.40">
    <property type="entry name" value="Zn-dependent exopeptidases"/>
    <property type="match status" value="1"/>
</dbReference>
<feature type="transmembrane region" description="Helical" evidence="2">
    <location>
        <begin position="20"/>
        <end position="38"/>
    </location>
</feature>
<evidence type="ECO:0000313" key="4">
    <source>
        <dbReference type="EMBL" id="ACL77235.1"/>
    </source>
</evidence>
<protein>
    <submittedName>
        <fullName evidence="4">Cell wall hydrolase/autolysin</fullName>
    </submittedName>
</protein>
<dbReference type="CDD" id="cd02696">
    <property type="entry name" value="MurNAc-LAA"/>
    <property type="match status" value="1"/>
</dbReference>
<keyword evidence="2" id="KW-1133">Transmembrane helix</keyword>
<dbReference type="PANTHER" id="PTHR30404:SF0">
    <property type="entry name" value="N-ACETYLMURAMOYL-L-ALANINE AMIDASE AMIC"/>
    <property type="match status" value="1"/>
</dbReference>
<keyword evidence="5" id="KW-1185">Reference proteome</keyword>
<dbReference type="OrthoDB" id="9772024at2"/>
<dbReference type="STRING" id="394503.Ccel_2941"/>
<dbReference type="GO" id="GO:0009253">
    <property type="term" value="P:peptidoglycan catabolic process"/>
    <property type="evidence" value="ECO:0007669"/>
    <property type="project" value="InterPro"/>
</dbReference>
<organism evidence="4 5">
    <name type="scientific">Ruminiclostridium cellulolyticum (strain ATCC 35319 / DSM 5812 / JCM 6584 / H10)</name>
    <name type="common">Clostridium cellulolyticum</name>
    <dbReference type="NCBI Taxonomy" id="394503"/>
    <lineage>
        <taxon>Bacteria</taxon>
        <taxon>Bacillati</taxon>
        <taxon>Bacillota</taxon>
        <taxon>Clostridia</taxon>
        <taxon>Eubacteriales</taxon>
        <taxon>Oscillospiraceae</taxon>
        <taxon>Ruminiclostridium</taxon>
    </lineage>
</organism>
<dbReference type="GO" id="GO:0030288">
    <property type="term" value="C:outer membrane-bounded periplasmic space"/>
    <property type="evidence" value="ECO:0007669"/>
    <property type="project" value="TreeGrafter"/>
</dbReference>
<dbReference type="InterPro" id="IPR050695">
    <property type="entry name" value="N-acetylmuramoyl_amidase_3"/>
</dbReference>
<dbReference type="AlphaFoldDB" id="B8I8D5"/>
<gene>
    <name evidence="4" type="ordered locus">Ccel_2941</name>
</gene>
<accession>B8I8D5</accession>
<name>B8I8D5_RUMCH</name>
<dbReference type="EMBL" id="CP001348">
    <property type="protein sequence ID" value="ACL77235.1"/>
    <property type="molecule type" value="Genomic_DNA"/>
</dbReference>
<proteinExistence type="predicted"/>
<dbReference type="SUPFAM" id="SSF53187">
    <property type="entry name" value="Zn-dependent exopeptidases"/>
    <property type="match status" value="1"/>
</dbReference>
<keyword evidence="1 4" id="KW-0378">Hydrolase</keyword>
<dbReference type="eggNOG" id="COG0860">
    <property type="taxonomic scope" value="Bacteria"/>
</dbReference>